<dbReference type="AlphaFoldDB" id="A0A1J4V7K9"/>
<reference evidence="2 3" key="1">
    <citation type="journal article" date="2016" name="Environ. Microbiol.">
        <title>Genomic resolution of a cold subsurface aquifer community provides metabolic insights for novel microbes adapted to high CO concentrations.</title>
        <authorList>
            <person name="Probst A.J."/>
            <person name="Castelle C.J."/>
            <person name="Singh A."/>
            <person name="Brown C.T."/>
            <person name="Anantharaman K."/>
            <person name="Sharon I."/>
            <person name="Hug L.A."/>
            <person name="Burstein D."/>
            <person name="Emerson J.B."/>
            <person name="Thomas B.C."/>
            <person name="Banfield J.F."/>
        </authorList>
    </citation>
    <scope>NUCLEOTIDE SEQUENCE [LARGE SCALE GENOMIC DNA]</scope>
    <source>
        <strain evidence="2">CG1_02_47_685</strain>
    </source>
</reference>
<gene>
    <name evidence="2" type="ORF">AUJ44_03350</name>
</gene>
<dbReference type="EMBL" id="MNVO01000051">
    <property type="protein sequence ID" value="OIO32024.1"/>
    <property type="molecule type" value="Genomic_DNA"/>
</dbReference>
<evidence type="ECO:0000313" key="2">
    <source>
        <dbReference type="EMBL" id="OIO32024.1"/>
    </source>
</evidence>
<dbReference type="Proteomes" id="UP000183206">
    <property type="component" value="Unassembled WGS sequence"/>
</dbReference>
<evidence type="ECO:0000313" key="3">
    <source>
        <dbReference type="Proteomes" id="UP000183206"/>
    </source>
</evidence>
<accession>A0A1J4V7K9</accession>
<evidence type="ECO:0000256" key="1">
    <source>
        <dbReference type="SAM" id="MobiDB-lite"/>
    </source>
</evidence>
<protein>
    <submittedName>
        <fullName evidence="2">Uncharacterized protein</fullName>
    </submittedName>
</protein>
<name>A0A1J4V7K9_9BACT</name>
<feature type="region of interest" description="Disordered" evidence="1">
    <location>
        <begin position="39"/>
        <end position="62"/>
    </location>
</feature>
<comment type="caution">
    <text evidence="2">The sequence shown here is derived from an EMBL/GenBank/DDBJ whole genome shotgun (WGS) entry which is preliminary data.</text>
</comment>
<dbReference type="STRING" id="1805282.AUJ44_03350"/>
<sequence>MTPKKVKKTVPIKTQTKIAPRGKNVIAKMKKTVTIPVTSRQNKAAGSVKRATGTGEKNSRMNAKKTRSLVVAVGGGCFWMNGGTVLRDLVELKNALLAMSKEQYDFHANKERNDFAAWVEGVLQDELCARGLRNSMTAQAASKVIEKALQNYHL</sequence>
<proteinExistence type="predicted"/>
<organism evidence="2 3">
    <name type="scientific">Candidatus Nomurabacteria bacterium CG1_02_47_685</name>
    <dbReference type="NCBI Taxonomy" id="1805282"/>
    <lineage>
        <taxon>Bacteria</taxon>
        <taxon>Candidatus Nomuraibacteriota</taxon>
    </lineage>
</organism>